<dbReference type="PANTHER" id="PTHR43138:SF1">
    <property type="entry name" value="N-ACETYLTRANSFERASE ACA1"/>
    <property type="match status" value="1"/>
</dbReference>
<dbReference type="STRING" id="37360.A0A0G4IW75"/>
<evidence type="ECO:0000313" key="2">
    <source>
        <dbReference type="EMBL" id="CEO99593.1"/>
    </source>
</evidence>
<dbReference type="PANTHER" id="PTHR43138">
    <property type="entry name" value="ACETYLTRANSFERASE, GNAT FAMILY"/>
    <property type="match status" value="1"/>
</dbReference>
<dbReference type="AlphaFoldDB" id="A0A0G4IW75"/>
<protein>
    <recommendedName>
        <fullName evidence="1">N-acetyltransferase domain-containing protein</fullName>
    </recommendedName>
</protein>
<feature type="domain" description="N-acetyltransferase" evidence="1">
    <location>
        <begin position="29"/>
        <end position="191"/>
    </location>
</feature>
<organism evidence="2 4">
    <name type="scientific">Plasmodiophora brassicae</name>
    <name type="common">Clubroot disease agent</name>
    <dbReference type="NCBI Taxonomy" id="37360"/>
    <lineage>
        <taxon>Eukaryota</taxon>
        <taxon>Sar</taxon>
        <taxon>Rhizaria</taxon>
        <taxon>Endomyxa</taxon>
        <taxon>Phytomyxea</taxon>
        <taxon>Plasmodiophorida</taxon>
        <taxon>Plasmodiophoridae</taxon>
        <taxon>Plasmodiophora</taxon>
    </lineage>
</organism>
<sequence length="196" mass="21102">MAYVIDAAKSVDLSGVVPRTATLRDGTQVTIDRLNRAAREDITTLRDLLNGEIESGTYPQDRPVDDAGFLAYYASHEVFVARSTQSGTILGSFYVKPNFPGRCAHICNSGFLVVPAYRGRGVGRALAEAFEAVAPACGYRAAFFNLVFEDNPASLALWDSLHYVRTGRVPGAKVPPSGTPVDAVMFYKAFGSCLGQ</sequence>
<proteinExistence type="predicted"/>
<dbReference type="InterPro" id="IPR016181">
    <property type="entry name" value="Acyl_CoA_acyltransferase"/>
</dbReference>
<accession>A0A0G4IW75</accession>
<dbReference type="CDD" id="cd04301">
    <property type="entry name" value="NAT_SF"/>
    <property type="match status" value="1"/>
</dbReference>
<name>A0A0G4IW75_PLABS</name>
<dbReference type="EMBL" id="CDSF01000091">
    <property type="protein sequence ID" value="CEO99593.1"/>
    <property type="molecule type" value="Genomic_DNA"/>
</dbReference>
<dbReference type="OMA" id="VCNCGYM"/>
<dbReference type="PROSITE" id="PS51186">
    <property type="entry name" value="GNAT"/>
    <property type="match status" value="1"/>
</dbReference>
<dbReference type="GO" id="GO:0005634">
    <property type="term" value="C:nucleus"/>
    <property type="evidence" value="ECO:0007669"/>
    <property type="project" value="TreeGrafter"/>
</dbReference>
<dbReference type="Proteomes" id="UP000039324">
    <property type="component" value="Unassembled WGS sequence"/>
</dbReference>
<dbReference type="OrthoDB" id="10264707at2759"/>
<dbReference type="SUPFAM" id="SSF55729">
    <property type="entry name" value="Acyl-CoA N-acyltransferases (Nat)"/>
    <property type="match status" value="1"/>
</dbReference>
<evidence type="ECO:0000313" key="4">
    <source>
        <dbReference type="Proteomes" id="UP000039324"/>
    </source>
</evidence>
<evidence type="ECO:0000313" key="5">
    <source>
        <dbReference type="Proteomes" id="UP000290189"/>
    </source>
</evidence>
<dbReference type="InterPro" id="IPR000182">
    <property type="entry name" value="GNAT_dom"/>
</dbReference>
<dbReference type="Pfam" id="PF00583">
    <property type="entry name" value="Acetyltransf_1"/>
    <property type="match status" value="1"/>
</dbReference>
<dbReference type="InterPro" id="IPR052742">
    <property type="entry name" value="Mito_N-acetyltransferase"/>
</dbReference>
<geneLocation type="mitochondrion" evidence="3"/>
<evidence type="ECO:0000313" key="3">
    <source>
        <dbReference type="EMBL" id="SPQ95910.1"/>
    </source>
</evidence>
<dbReference type="Proteomes" id="UP000290189">
    <property type="component" value="Unassembled WGS sequence"/>
</dbReference>
<dbReference type="EMBL" id="OVEO01000005">
    <property type="protein sequence ID" value="SPQ95910.1"/>
    <property type="molecule type" value="Genomic_DNA"/>
</dbReference>
<gene>
    <name evidence="2" type="ORF">PBRA_007326</name>
    <name evidence="3" type="ORF">PLBR_LOCUS3125</name>
</gene>
<keyword evidence="4" id="KW-1185">Reference proteome</keyword>
<keyword evidence="3" id="KW-0496">Mitochondrion</keyword>
<dbReference type="Gene3D" id="3.40.630.30">
    <property type="match status" value="1"/>
</dbReference>
<evidence type="ECO:0000259" key="1">
    <source>
        <dbReference type="PROSITE" id="PS51186"/>
    </source>
</evidence>
<reference evidence="3 5" key="2">
    <citation type="submission" date="2018-03" db="EMBL/GenBank/DDBJ databases">
        <authorList>
            <person name="Fogelqvist J."/>
        </authorList>
    </citation>
    <scope>NUCLEOTIDE SEQUENCE [LARGE SCALE GENOMIC DNA]</scope>
</reference>
<reference evidence="2 4" key="1">
    <citation type="submission" date="2015-02" db="EMBL/GenBank/DDBJ databases">
        <authorList>
            <person name="Chooi Y.-H."/>
        </authorList>
    </citation>
    <scope>NUCLEOTIDE SEQUENCE [LARGE SCALE GENOMIC DNA]</scope>
    <source>
        <strain evidence="2">E3</strain>
    </source>
</reference>
<dbReference type="GO" id="GO:0016747">
    <property type="term" value="F:acyltransferase activity, transferring groups other than amino-acyl groups"/>
    <property type="evidence" value="ECO:0007669"/>
    <property type="project" value="InterPro"/>
</dbReference>